<evidence type="ECO:0000313" key="1">
    <source>
        <dbReference type="EMBL" id="CAG8792665.1"/>
    </source>
</evidence>
<dbReference type="CDD" id="cd00590">
    <property type="entry name" value="RRM_SF"/>
    <property type="match status" value="1"/>
</dbReference>
<sequence>MNIPRGASEVLLLCYLKNKGAKSVFIPKNRNGNPKEFAIISFGSQKDQEKAQSRPIRYFNHIVLWQDFRNREAREMKADQKQREFRNKKINKKEQEMDYEYSYVKEEETKKKKERRSDESIQSQLKGKSLEDLLWKIFNKMDRLEKLPVYREREEYKGKLDAALDSRIKNQGAEFIMEKKREDIDKIDLNEWWNIISESILEAARKCSLKRKVTNTINNKKRKGKEAQLGRTLTQLGSWIKKGKEMINQGLWEEDIIKLNKDINKINEQYDGPEELLTKIRISQGLQLIGATGNDWHQNMSSTYINLWKNEKKNLYSTKVFEILGKKFTRKTAVALKNLNMRSINQLINKEGKEMISWQQLKMLRKKPIKGRPANWFKELEKIMLANNGSRKLKQEFMISNSNRESLLIVLDKVLNDNRKREWIVTKQPKRKESSNALIGKAVMSTGRKVLTEHWKLEIEDNVNQQTLKKCSGCKMDQFGKLNTCKKWNERNNIQGSISRFIKKKQEFTLLLNSDMIVGLSKEDSSKVRASESVAETLTLEEVDMVLIGKQQLSQTIKDELTRRYRKNCSENRKVLTFYTNGSLKKAAKNDLLKEDSMGA</sequence>
<organism evidence="1 2">
    <name type="scientific">Gigaspora margarita</name>
    <dbReference type="NCBI Taxonomy" id="4874"/>
    <lineage>
        <taxon>Eukaryota</taxon>
        <taxon>Fungi</taxon>
        <taxon>Fungi incertae sedis</taxon>
        <taxon>Mucoromycota</taxon>
        <taxon>Glomeromycotina</taxon>
        <taxon>Glomeromycetes</taxon>
        <taxon>Diversisporales</taxon>
        <taxon>Gigasporaceae</taxon>
        <taxon>Gigaspora</taxon>
    </lineage>
</organism>
<accession>A0ABN7VQI4</accession>
<dbReference type="EMBL" id="CAJVQB010019893">
    <property type="protein sequence ID" value="CAG8792665.1"/>
    <property type="molecule type" value="Genomic_DNA"/>
</dbReference>
<keyword evidence="2" id="KW-1185">Reference proteome</keyword>
<proteinExistence type="predicted"/>
<feature type="non-terminal residue" evidence="1">
    <location>
        <position position="600"/>
    </location>
</feature>
<reference evidence="1 2" key="1">
    <citation type="submission" date="2021-06" db="EMBL/GenBank/DDBJ databases">
        <authorList>
            <person name="Kallberg Y."/>
            <person name="Tangrot J."/>
            <person name="Rosling A."/>
        </authorList>
    </citation>
    <scope>NUCLEOTIDE SEQUENCE [LARGE SCALE GENOMIC DNA]</scope>
    <source>
        <strain evidence="1 2">120-4 pot B 10/14</strain>
    </source>
</reference>
<dbReference type="SUPFAM" id="SSF54928">
    <property type="entry name" value="RNA-binding domain, RBD"/>
    <property type="match status" value="1"/>
</dbReference>
<comment type="caution">
    <text evidence="1">The sequence shown here is derived from an EMBL/GenBank/DDBJ whole genome shotgun (WGS) entry which is preliminary data.</text>
</comment>
<dbReference type="InterPro" id="IPR035979">
    <property type="entry name" value="RBD_domain_sf"/>
</dbReference>
<gene>
    <name evidence="1" type="ORF">GMARGA_LOCUS21491</name>
</gene>
<evidence type="ECO:0000313" key="2">
    <source>
        <dbReference type="Proteomes" id="UP000789901"/>
    </source>
</evidence>
<protein>
    <submittedName>
        <fullName evidence="1">9049_t:CDS:1</fullName>
    </submittedName>
</protein>
<dbReference type="Proteomes" id="UP000789901">
    <property type="component" value="Unassembled WGS sequence"/>
</dbReference>
<name>A0ABN7VQI4_GIGMA</name>